<dbReference type="OrthoDB" id="3163292at2759"/>
<accession>A0A7H8QTP9</accession>
<name>A0A7H8QTP9_TALRU</name>
<dbReference type="AlphaFoldDB" id="A0A7H8QTP9"/>
<dbReference type="GeneID" id="55991511"/>
<evidence type="ECO:0000313" key="1">
    <source>
        <dbReference type="EMBL" id="QKX56901.1"/>
    </source>
</evidence>
<dbReference type="RefSeq" id="XP_035343079.1">
    <property type="nucleotide sequence ID" value="XM_035487186.1"/>
</dbReference>
<dbReference type="Proteomes" id="UP000509510">
    <property type="component" value="Chromosome II"/>
</dbReference>
<dbReference type="EMBL" id="CP055899">
    <property type="protein sequence ID" value="QKX56901.1"/>
    <property type="molecule type" value="Genomic_DNA"/>
</dbReference>
<keyword evidence="2" id="KW-1185">Reference proteome</keyword>
<dbReference type="KEGG" id="trg:TRUGW13939_04009"/>
<gene>
    <name evidence="1" type="ORF">TRUGW13939_04009</name>
</gene>
<sequence>MGHALMFRLLKGPFASYVDEKLGSLMFHAMINFMKSVSLEDGDKVHRAVTIVEQMWNVDNMFKDSNGNWDIGLRIKHRLSAGVVHEIAIRWREKHLMDRPGGVRQDIAAIPPQATAVHSSQTAPENEQTNSMDSIDVDTFTEPLTGFLGDLDFDLDKFLDSQFI</sequence>
<reference evidence="2" key="1">
    <citation type="submission" date="2020-06" db="EMBL/GenBank/DDBJ databases">
        <title>A chromosome-scale genome assembly of Talaromyces rugulosus W13939.</title>
        <authorList>
            <person name="Wang B."/>
            <person name="Guo L."/>
            <person name="Ye K."/>
            <person name="Wang L."/>
        </authorList>
    </citation>
    <scope>NUCLEOTIDE SEQUENCE [LARGE SCALE GENOMIC DNA]</scope>
    <source>
        <strain evidence="2">W13939</strain>
    </source>
</reference>
<proteinExistence type="predicted"/>
<organism evidence="1 2">
    <name type="scientific">Talaromyces rugulosus</name>
    <name type="common">Penicillium rugulosum</name>
    <dbReference type="NCBI Taxonomy" id="121627"/>
    <lineage>
        <taxon>Eukaryota</taxon>
        <taxon>Fungi</taxon>
        <taxon>Dikarya</taxon>
        <taxon>Ascomycota</taxon>
        <taxon>Pezizomycotina</taxon>
        <taxon>Eurotiomycetes</taxon>
        <taxon>Eurotiomycetidae</taxon>
        <taxon>Eurotiales</taxon>
        <taxon>Trichocomaceae</taxon>
        <taxon>Talaromyces</taxon>
        <taxon>Talaromyces sect. Islandici</taxon>
    </lineage>
</organism>
<protein>
    <submittedName>
        <fullName evidence="1">Uncharacterized protein</fullName>
    </submittedName>
</protein>
<evidence type="ECO:0000313" key="2">
    <source>
        <dbReference type="Proteomes" id="UP000509510"/>
    </source>
</evidence>